<dbReference type="KEGG" id="vg:19526093"/>
<organism evidence="1 2">
    <name type="scientific">Bacillus phage Hakuna</name>
    <dbReference type="NCBI Taxonomy" id="1486659"/>
    <lineage>
        <taxon>Viruses</taxon>
        <taxon>Duplodnaviria</taxon>
        <taxon>Heunggongvirae</taxon>
        <taxon>Uroviricota</taxon>
        <taxon>Caudoviricetes</taxon>
        <taxon>Herelleviridae</taxon>
        <taxon>Bastillevirinae</taxon>
        <taxon>Wphvirus</taxon>
        <taxon>Wphvirus hakuna</taxon>
    </lineage>
</organism>
<dbReference type="Proteomes" id="UP000026900">
    <property type="component" value="Segment"/>
</dbReference>
<sequence length="133" mass="15784">MQHKKIGFNLEVEEFTPDPTLKAYADMMHEHVNQVTDKIRKEMDDTIRQEIEKGLEGYEYDTYTVEKPHPSLPALITLYPSRKEILLFGVTEHQPDLINFKQTEIFKIRMFDGYDEIFKSTTVFYKDYNISII</sequence>
<dbReference type="RefSeq" id="YP_009036542.1">
    <property type="nucleotide sequence ID" value="NC_024213.1"/>
</dbReference>
<dbReference type="GeneID" id="19526093"/>
<keyword evidence="2" id="KW-1185">Reference proteome</keyword>
<proteinExistence type="predicted"/>
<dbReference type="EMBL" id="KJ489399">
    <property type="protein sequence ID" value="AHZ10111.1"/>
    <property type="molecule type" value="Genomic_DNA"/>
</dbReference>
<accession>A0A024B1R8</accession>
<evidence type="ECO:0000313" key="1">
    <source>
        <dbReference type="EMBL" id="AHZ10111.1"/>
    </source>
</evidence>
<protein>
    <submittedName>
        <fullName evidence="1">Uncharacterized protein</fullName>
    </submittedName>
</protein>
<name>A0A024B1R8_9CAUD</name>
<reference evidence="2" key="1">
    <citation type="submission" date="2014-09" db="EMBL/GenBank/DDBJ databases">
        <authorList>
            <person name="Sauder A.B."/>
            <person name="McKenzie Q.R."/>
            <person name="Temple L.M."/>
            <person name="Alexis B.K."/>
            <person name="Al-Atrache Z."/>
            <person name="Lewis L.O."/>
            <person name="Loesser-Casey K.E."/>
            <person name="Mitchell K.J."/>
        </authorList>
    </citation>
    <scope>NUCLEOTIDE SEQUENCE [LARGE SCALE GENOMIC DNA]</scope>
</reference>
<evidence type="ECO:0000313" key="2">
    <source>
        <dbReference type="Proteomes" id="UP000026900"/>
    </source>
</evidence>